<dbReference type="Proteomes" id="UP001201812">
    <property type="component" value="Unassembled WGS sequence"/>
</dbReference>
<dbReference type="GO" id="GO:0071204">
    <property type="term" value="C:histone pre-mRNA 3'end processing complex"/>
    <property type="evidence" value="ECO:0007669"/>
    <property type="project" value="TreeGrafter"/>
</dbReference>
<dbReference type="InterPro" id="IPR026502">
    <property type="entry name" value="SLBP1/SLBP2"/>
</dbReference>
<sequence length="443" mass="49132">MMASPRKSPRKRALNPNIGDDVTHSPAKKSAPSPEKKSPVKKDTSFASLKLDFSVDFKNQSWVDLVDAEEARLRGTPAPPVEVTVEVKTETNEAPNASEEANSAELAKNEGRRSRKATSPKKSTTAPRFTRSLALAEALSARRSERLKNQDAEEKKPNIVTLSEIKNSRKRHTSSDSMATVDSLVSPRAGTRTSPRKRIPNKNAKIEPSTPTSGSRQSNGISRTLFDPSNMAKFSPNPREGWEEPMKGWCYDEKTLERRTKEIDKAKQKAIYQRYVSEVPKFNRKKNVHPKTPNKYLNFSRRSWDMQIKLWKKSLYAFYGEEPGSSVNTSYAPSEADDRSECASECGDDDVAAGKDVKPEQNGKGKTNKKSTKPNTSAVLKDVSVALCNPDAMASLLGHFEVDTRPGFVEMDEESTLKAFPGASKENQNFSGKKVGPTDFSQL</sequence>
<feature type="region of interest" description="Disordered" evidence="3">
    <location>
        <begin position="1"/>
        <end position="45"/>
    </location>
</feature>
<evidence type="ECO:0000256" key="3">
    <source>
        <dbReference type="SAM" id="MobiDB-lite"/>
    </source>
</evidence>
<dbReference type="GO" id="GO:0003729">
    <property type="term" value="F:mRNA binding"/>
    <property type="evidence" value="ECO:0007669"/>
    <property type="project" value="InterPro"/>
</dbReference>
<feature type="compositionally biased region" description="Basic and acidic residues" evidence="3">
    <location>
        <begin position="34"/>
        <end position="44"/>
    </location>
</feature>
<dbReference type="Pfam" id="PF15247">
    <property type="entry name" value="SLBP_RNA_bind"/>
    <property type="match status" value="1"/>
</dbReference>
<name>A0AAD4MZC6_9BILA</name>
<dbReference type="GO" id="GO:0071207">
    <property type="term" value="F:histone pre-mRNA stem-loop binding"/>
    <property type="evidence" value="ECO:0007669"/>
    <property type="project" value="TreeGrafter"/>
</dbReference>
<keyword evidence="6" id="KW-1185">Reference proteome</keyword>
<proteinExistence type="inferred from homology"/>
<evidence type="ECO:0000256" key="2">
    <source>
        <dbReference type="ARBA" id="ARBA00022884"/>
    </source>
</evidence>
<reference evidence="5" key="1">
    <citation type="submission" date="2022-01" db="EMBL/GenBank/DDBJ databases">
        <title>Genome Sequence Resource for Two Populations of Ditylenchus destructor, the Migratory Endoparasitic Phytonematode.</title>
        <authorList>
            <person name="Zhang H."/>
            <person name="Lin R."/>
            <person name="Xie B."/>
        </authorList>
    </citation>
    <scope>NUCLEOTIDE SEQUENCE</scope>
    <source>
        <strain evidence="5">BazhouSP</strain>
    </source>
</reference>
<feature type="compositionally biased region" description="Basic and acidic residues" evidence="3">
    <location>
        <begin position="140"/>
        <end position="157"/>
    </location>
</feature>
<feature type="compositionally biased region" description="Low complexity" evidence="3">
    <location>
        <begin position="92"/>
        <end position="106"/>
    </location>
</feature>
<evidence type="ECO:0000313" key="6">
    <source>
        <dbReference type="Proteomes" id="UP001201812"/>
    </source>
</evidence>
<feature type="compositionally biased region" description="Polar residues" evidence="3">
    <location>
        <begin position="209"/>
        <end position="222"/>
    </location>
</feature>
<dbReference type="Gene3D" id="1.10.8.1120">
    <property type="entry name" value="Histone RNA hairpin-binding protein RNA-binding domain"/>
    <property type="match status" value="1"/>
</dbReference>
<feature type="region of interest" description="Disordered" evidence="3">
    <location>
        <begin position="70"/>
        <end position="245"/>
    </location>
</feature>
<dbReference type="GO" id="GO:0051028">
    <property type="term" value="P:mRNA transport"/>
    <property type="evidence" value="ECO:0007669"/>
    <property type="project" value="TreeGrafter"/>
</dbReference>
<dbReference type="InterPro" id="IPR038294">
    <property type="entry name" value="SLBP_RNA_bind_sf"/>
</dbReference>
<dbReference type="GO" id="GO:0006398">
    <property type="term" value="P:mRNA 3'-end processing by stem-loop binding and cleavage"/>
    <property type="evidence" value="ECO:0007669"/>
    <property type="project" value="TreeGrafter"/>
</dbReference>
<gene>
    <name evidence="5" type="ORF">DdX_09511</name>
</gene>
<dbReference type="EMBL" id="JAKKPZ010000018">
    <property type="protein sequence ID" value="KAI1712426.1"/>
    <property type="molecule type" value="Genomic_DNA"/>
</dbReference>
<feature type="region of interest" description="Disordered" evidence="3">
    <location>
        <begin position="419"/>
        <end position="443"/>
    </location>
</feature>
<protein>
    <submittedName>
        <fullName evidence="5">Histone RNA hairpin-binding protein RNA-binding domain-containing protein</fullName>
    </submittedName>
</protein>
<feature type="compositionally biased region" description="Basic and acidic residues" evidence="3">
    <location>
        <begin position="352"/>
        <end position="363"/>
    </location>
</feature>
<dbReference type="InterPro" id="IPR029344">
    <property type="entry name" value="SLBP_RNA_bind"/>
</dbReference>
<evidence type="ECO:0000259" key="4">
    <source>
        <dbReference type="Pfam" id="PF15247"/>
    </source>
</evidence>
<organism evidence="5 6">
    <name type="scientific">Ditylenchus destructor</name>
    <dbReference type="NCBI Taxonomy" id="166010"/>
    <lineage>
        <taxon>Eukaryota</taxon>
        <taxon>Metazoa</taxon>
        <taxon>Ecdysozoa</taxon>
        <taxon>Nematoda</taxon>
        <taxon>Chromadorea</taxon>
        <taxon>Rhabditida</taxon>
        <taxon>Tylenchina</taxon>
        <taxon>Tylenchomorpha</taxon>
        <taxon>Sphaerularioidea</taxon>
        <taxon>Anguinidae</taxon>
        <taxon>Anguininae</taxon>
        <taxon>Ditylenchus</taxon>
    </lineage>
</organism>
<dbReference type="GO" id="GO:0007076">
    <property type="term" value="P:mitotic chromosome condensation"/>
    <property type="evidence" value="ECO:0007669"/>
    <property type="project" value="UniProtKB-ARBA"/>
</dbReference>
<comment type="caution">
    <text evidence="5">The sequence shown here is derived from an EMBL/GenBank/DDBJ whole genome shotgun (WGS) entry which is preliminary data.</text>
</comment>
<feature type="region of interest" description="Disordered" evidence="3">
    <location>
        <begin position="324"/>
        <end position="375"/>
    </location>
</feature>
<keyword evidence="2" id="KW-0694">RNA-binding</keyword>
<dbReference type="AlphaFoldDB" id="A0AAD4MZC6"/>
<dbReference type="GO" id="GO:0005737">
    <property type="term" value="C:cytoplasm"/>
    <property type="evidence" value="ECO:0007669"/>
    <property type="project" value="TreeGrafter"/>
</dbReference>
<feature type="domain" description="Histone RNA hairpin-binding protein RNA-binding" evidence="4">
    <location>
        <begin position="252"/>
        <end position="318"/>
    </location>
</feature>
<accession>A0AAD4MZC6</accession>
<evidence type="ECO:0000256" key="1">
    <source>
        <dbReference type="ARBA" id="ARBA00006151"/>
    </source>
</evidence>
<comment type="similarity">
    <text evidence="1">Belongs to the SLBP family.</text>
</comment>
<evidence type="ECO:0000313" key="5">
    <source>
        <dbReference type="EMBL" id="KAI1712426.1"/>
    </source>
</evidence>
<dbReference type="FunFam" id="1.10.8.1120:FF:000001">
    <property type="entry name" value="Histone RNA hairpin-binding protein-like"/>
    <property type="match status" value="1"/>
</dbReference>
<dbReference type="PANTHER" id="PTHR17408">
    <property type="entry name" value="HISTONE RNA HAIRPIN-BINDING PROTEIN"/>
    <property type="match status" value="1"/>
</dbReference>
<dbReference type="PANTHER" id="PTHR17408:SF0">
    <property type="entry name" value="HISTONE RNA HAIRPIN-BINDING PROTEIN"/>
    <property type="match status" value="1"/>
</dbReference>